<protein>
    <submittedName>
        <fullName evidence="2">Blast:Nucleoporin Nup37</fullName>
    </submittedName>
</protein>
<dbReference type="PROSITE" id="PS50082">
    <property type="entry name" value="WD_REPEATS_2"/>
    <property type="match status" value="1"/>
</dbReference>
<gene>
    <name evidence="2" type="ORF">DGUA_6G016294</name>
</gene>
<dbReference type="SMART" id="SM00320">
    <property type="entry name" value="WD40"/>
    <property type="match status" value="2"/>
</dbReference>
<keyword evidence="3" id="KW-1185">Reference proteome</keyword>
<dbReference type="InterPro" id="IPR036322">
    <property type="entry name" value="WD40_repeat_dom_sf"/>
</dbReference>
<dbReference type="GO" id="GO:0031080">
    <property type="term" value="C:nuclear pore outer ring"/>
    <property type="evidence" value="ECO:0007669"/>
    <property type="project" value="InterPro"/>
</dbReference>
<name>A0A3B0JNL8_DROGU</name>
<evidence type="ECO:0000313" key="2">
    <source>
        <dbReference type="EMBL" id="SPP83817.1"/>
    </source>
</evidence>
<dbReference type="Proteomes" id="UP000268350">
    <property type="component" value="Unassembled WGS sequence"/>
</dbReference>
<dbReference type="OrthoDB" id="340259at2759"/>
<dbReference type="Gene3D" id="2.130.10.10">
    <property type="entry name" value="YVTN repeat-like/Quinoprotein amine dehydrogenase"/>
    <property type="match status" value="1"/>
</dbReference>
<dbReference type="EMBL" id="OUUW01000008">
    <property type="protein sequence ID" value="SPP83817.1"/>
    <property type="molecule type" value="Genomic_DNA"/>
</dbReference>
<dbReference type="PROSITE" id="PS50294">
    <property type="entry name" value="WD_REPEATS_REGION"/>
    <property type="match status" value="1"/>
</dbReference>
<dbReference type="OMA" id="FWKVQIK"/>
<evidence type="ECO:0000313" key="3">
    <source>
        <dbReference type="Proteomes" id="UP000268350"/>
    </source>
</evidence>
<dbReference type="PANTHER" id="PTHR22806">
    <property type="entry name" value="NUCLEOPORIN NUP37 P37 -RELATED"/>
    <property type="match status" value="1"/>
</dbReference>
<proteinExistence type="predicted"/>
<accession>A0A3B0JNL8</accession>
<dbReference type="InterPro" id="IPR015943">
    <property type="entry name" value="WD40/YVTN_repeat-like_dom_sf"/>
</dbReference>
<evidence type="ECO:0000256" key="1">
    <source>
        <dbReference type="PROSITE-ProRule" id="PRU00221"/>
    </source>
</evidence>
<dbReference type="SUPFAM" id="SSF50978">
    <property type="entry name" value="WD40 repeat-like"/>
    <property type="match status" value="1"/>
</dbReference>
<dbReference type="AlphaFoldDB" id="A0A3B0JNL8"/>
<dbReference type="PANTHER" id="PTHR22806:SF0">
    <property type="entry name" value="NUCLEOPORIN NUP37"/>
    <property type="match status" value="1"/>
</dbReference>
<feature type="repeat" description="WD" evidence="1">
    <location>
        <begin position="116"/>
        <end position="148"/>
    </location>
</feature>
<sequence>MRTVTGPDHTIDLNESIQCYEICANDFAYNLIAVALDKRICLLVVGLPEENGEFLWHHLQDLELGESDSRCVKAIAFSPDTSLNSTPNNVTFCAALGTDLMIFRTDVNQYNTVDTLRGHTDYVNDISWVCEGEFLASVSDDFTCRFWSTAAVSDNVITFCLSSAGMSIKSHPDDNEKVLVAEKRGIIHLYNVRQKQTVLSVESPKFPLMSADWAQSNRLFVSALAGGDVITWDLNRPFVPADVKQIHEDGGRVVRFAPGSSDMVLASIGRPGLTLKVFSAKSAVLLLETGLKTYAGLAWHQRLPYISAASDRKLLFWKVQMK</sequence>
<dbReference type="InterPro" id="IPR037626">
    <property type="entry name" value="NUP37"/>
</dbReference>
<organism evidence="2 3">
    <name type="scientific">Drosophila guanche</name>
    <name type="common">Fruit fly</name>
    <dbReference type="NCBI Taxonomy" id="7266"/>
    <lineage>
        <taxon>Eukaryota</taxon>
        <taxon>Metazoa</taxon>
        <taxon>Ecdysozoa</taxon>
        <taxon>Arthropoda</taxon>
        <taxon>Hexapoda</taxon>
        <taxon>Insecta</taxon>
        <taxon>Pterygota</taxon>
        <taxon>Neoptera</taxon>
        <taxon>Endopterygota</taxon>
        <taxon>Diptera</taxon>
        <taxon>Brachycera</taxon>
        <taxon>Muscomorpha</taxon>
        <taxon>Ephydroidea</taxon>
        <taxon>Drosophilidae</taxon>
        <taxon>Drosophila</taxon>
        <taxon>Sophophora</taxon>
    </lineage>
</organism>
<dbReference type="Pfam" id="PF00400">
    <property type="entry name" value="WD40"/>
    <property type="match status" value="1"/>
</dbReference>
<dbReference type="InterPro" id="IPR001680">
    <property type="entry name" value="WD40_rpt"/>
</dbReference>
<keyword evidence="1" id="KW-0853">WD repeat</keyword>
<dbReference type="STRING" id="7266.A0A3B0JNL8"/>
<reference evidence="3" key="1">
    <citation type="submission" date="2018-01" db="EMBL/GenBank/DDBJ databases">
        <authorList>
            <person name="Alioto T."/>
            <person name="Alioto T."/>
        </authorList>
    </citation>
    <scope>NUCLEOTIDE SEQUENCE [LARGE SCALE GENOMIC DNA]</scope>
</reference>